<dbReference type="CDD" id="cd07344">
    <property type="entry name" value="M48_yhfN_like"/>
    <property type="match status" value="1"/>
</dbReference>
<evidence type="ECO:0000313" key="2">
    <source>
        <dbReference type="EMBL" id="QHI38685.1"/>
    </source>
</evidence>
<proteinExistence type="predicted"/>
<dbReference type="Gene3D" id="3.30.2010.10">
    <property type="entry name" value="Metalloproteases ('zincins'), catalytic domain"/>
    <property type="match status" value="1"/>
</dbReference>
<evidence type="ECO:0000313" key="3">
    <source>
        <dbReference type="Proteomes" id="UP000464657"/>
    </source>
</evidence>
<keyword evidence="3" id="KW-1185">Reference proteome</keyword>
<dbReference type="PANTHER" id="PTHR30399:SF1">
    <property type="entry name" value="UTP PYROPHOSPHATASE"/>
    <property type="match status" value="1"/>
</dbReference>
<protein>
    <recommendedName>
        <fullName evidence="1">YgjP-like metallopeptidase domain-containing protein</fullName>
    </recommendedName>
</protein>
<reference evidence="2 3" key="1">
    <citation type="journal article" date="2013" name="Int. J. Syst. Evol. Microbiol.">
        <title>Kordia antarctica sp. nov., isolated from Antarctic seawater.</title>
        <authorList>
            <person name="Baek K."/>
            <person name="Choi A."/>
            <person name="Kang I."/>
            <person name="Lee K."/>
            <person name="Cho J.C."/>
        </authorList>
    </citation>
    <scope>NUCLEOTIDE SEQUENCE [LARGE SCALE GENOMIC DNA]</scope>
    <source>
        <strain evidence="2 3">IMCC3317</strain>
    </source>
</reference>
<dbReference type="PANTHER" id="PTHR30399">
    <property type="entry name" value="UNCHARACTERIZED PROTEIN YGJP"/>
    <property type="match status" value="1"/>
</dbReference>
<dbReference type="Pfam" id="PF01863">
    <property type="entry name" value="YgjP-like"/>
    <property type="match status" value="1"/>
</dbReference>
<dbReference type="RefSeq" id="WP_160131221.1">
    <property type="nucleotide sequence ID" value="NZ_CP019288.1"/>
</dbReference>
<dbReference type="AlphaFoldDB" id="A0A7L4ZPY1"/>
<organism evidence="2 3">
    <name type="scientific">Kordia antarctica</name>
    <dbReference type="NCBI Taxonomy" id="1218801"/>
    <lineage>
        <taxon>Bacteria</taxon>
        <taxon>Pseudomonadati</taxon>
        <taxon>Bacteroidota</taxon>
        <taxon>Flavobacteriia</taxon>
        <taxon>Flavobacteriales</taxon>
        <taxon>Flavobacteriaceae</taxon>
        <taxon>Kordia</taxon>
    </lineage>
</organism>
<dbReference type="OrthoDB" id="9811177at2"/>
<evidence type="ECO:0000259" key="1">
    <source>
        <dbReference type="Pfam" id="PF01863"/>
    </source>
</evidence>
<sequence>MKDQIKYGNTLINYQLEFVKRKSLAIKVHPDKSVNVIAPKGSNIEKIREKVRKKASWIVRQQDFFLSFHPLTPARKFISGETHLYLGKQYRLKLHADSNSSVKLAGGFINVCIDNIEDKSRIEKLLNNWYKEKANHHFQQLFQENLAFAKSLHKKEPQLTYRWMKKRWGSCNKDGKIILNLELIKAPKKCIEYVIIHEICHLKYLNHSSSFYNLLNKEYPDWKTTKDRLERILV</sequence>
<dbReference type="Proteomes" id="UP000464657">
    <property type="component" value="Chromosome"/>
</dbReference>
<accession>A0A7L4ZPY1</accession>
<gene>
    <name evidence="2" type="ORF">IMCC3317_40790</name>
</gene>
<dbReference type="InterPro" id="IPR053136">
    <property type="entry name" value="UTP_pyrophosphatase-like"/>
</dbReference>
<dbReference type="InterPro" id="IPR002725">
    <property type="entry name" value="YgjP-like_metallopeptidase"/>
</dbReference>
<feature type="domain" description="YgjP-like metallopeptidase" evidence="1">
    <location>
        <begin position="22"/>
        <end position="231"/>
    </location>
</feature>
<dbReference type="EMBL" id="CP019288">
    <property type="protein sequence ID" value="QHI38685.1"/>
    <property type="molecule type" value="Genomic_DNA"/>
</dbReference>
<name>A0A7L4ZPY1_9FLAO</name>
<dbReference type="KEGG" id="kan:IMCC3317_40790"/>